<name>A0A8B6F5L9_MYTGA</name>
<reference evidence="2" key="1">
    <citation type="submission" date="2018-11" db="EMBL/GenBank/DDBJ databases">
        <authorList>
            <person name="Alioto T."/>
            <person name="Alioto T."/>
        </authorList>
    </citation>
    <scope>NUCLEOTIDE SEQUENCE</scope>
</reference>
<dbReference type="EMBL" id="UYJE01006326">
    <property type="protein sequence ID" value="VDI45073.1"/>
    <property type="molecule type" value="Genomic_DNA"/>
</dbReference>
<organism evidence="2 3">
    <name type="scientific">Mytilus galloprovincialis</name>
    <name type="common">Mediterranean mussel</name>
    <dbReference type="NCBI Taxonomy" id="29158"/>
    <lineage>
        <taxon>Eukaryota</taxon>
        <taxon>Metazoa</taxon>
        <taxon>Spiralia</taxon>
        <taxon>Lophotrochozoa</taxon>
        <taxon>Mollusca</taxon>
        <taxon>Bivalvia</taxon>
        <taxon>Autobranchia</taxon>
        <taxon>Pteriomorphia</taxon>
        <taxon>Mytilida</taxon>
        <taxon>Mytiloidea</taxon>
        <taxon>Mytilidae</taxon>
        <taxon>Mytilinae</taxon>
        <taxon>Mytilus</taxon>
    </lineage>
</organism>
<keyword evidence="1" id="KW-0732">Signal</keyword>
<feature type="signal peptide" evidence="1">
    <location>
        <begin position="1"/>
        <end position="22"/>
    </location>
</feature>
<evidence type="ECO:0000256" key="1">
    <source>
        <dbReference type="SAM" id="SignalP"/>
    </source>
</evidence>
<proteinExistence type="predicted"/>
<feature type="chain" id="PRO_5032780345" evidence="1">
    <location>
        <begin position="23"/>
        <end position="106"/>
    </location>
</feature>
<comment type="caution">
    <text evidence="2">The sequence shown here is derived from an EMBL/GenBank/DDBJ whole genome shotgun (WGS) entry which is preliminary data.</text>
</comment>
<gene>
    <name evidence="2" type="ORF">MGAL_10B049954</name>
</gene>
<evidence type="ECO:0000313" key="2">
    <source>
        <dbReference type="EMBL" id="VDI45073.1"/>
    </source>
</evidence>
<sequence>MSRLNMLVGVFLLTFYVGIATASPTTDEGCAAIKGKCQNVTFARCTGANKYYELLCTGTNMGCCARKTTKEKDCRAQGGSCEYHCVGSKPHANICEGHMSCCIAFN</sequence>
<dbReference type="Proteomes" id="UP000596742">
    <property type="component" value="Unassembled WGS sequence"/>
</dbReference>
<dbReference type="OrthoDB" id="6054393at2759"/>
<evidence type="ECO:0000313" key="3">
    <source>
        <dbReference type="Proteomes" id="UP000596742"/>
    </source>
</evidence>
<dbReference type="AlphaFoldDB" id="A0A8B6F5L9"/>
<protein>
    <submittedName>
        <fullName evidence="2">Uncharacterized protein</fullName>
    </submittedName>
</protein>
<accession>A0A8B6F5L9</accession>
<keyword evidence="3" id="KW-1185">Reference proteome</keyword>